<accession>A0A5B0QYH7</accession>
<dbReference type="AlphaFoldDB" id="A0A5B0QYH7"/>
<evidence type="ECO:0000313" key="3">
    <source>
        <dbReference type="Proteomes" id="UP000325313"/>
    </source>
</evidence>
<proteinExistence type="predicted"/>
<feature type="compositionally biased region" description="Polar residues" evidence="1">
    <location>
        <begin position="10"/>
        <end position="22"/>
    </location>
</feature>
<organism evidence="2 3">
    <name type="scientific">Puccinia graminis f. sp. tritici</name>
    <dbReference type="NCBI Taxonomy" id="56615"/>
    <lineage>
        <taxon>Eukaryota</taxon>
        <taxon>Fungi</taxon>
        <taxon>Dikarya</taxon>
        <taxon>Basidiomycota</taxon>
        <taxon>Pucciniomycotina</taxon>
        <taxon>Pucciniomycetes</taxon>
        <taxon>Pucciniales</taxon>
        <taxon>Pucciniaceae</taxon>
        <taxon>Puccinia</taxon>
    </lineage>
</organism>
<evidence type="ECO:0000256" key="1">
    <source>
        <dbReference type="SAM" id="MobiDB-lite"/>
    </source>
</evidence>
<comment type="caution">
    <text evidence="2">The sequence shown here is derived from an EMBL/GenBank/DDBJ whole genome shotgun (WGS) entry which is preliminary data.</text>
</comment>
<protein>
    <submittedName>
        <fullName evidence="2">Uncharacterized protein</fullName>
    </submittedName>
</protein>
<name>A0A5B0QYH7_PUCGR</name>
<dbReference type="EMBL" id="VDEP01000254">
    <property type="protein sequence ID" value="KAA1118338.1"/>
    <property type="molecule type" value="Genomic_DNA"/>
</dbReference>
<reference evidence="2 3" key="1">
    <citation type="submission" date="2019-05" db="EMBL/GenBank/DDBJ databases">
        <title>Emergence of the Ug99 lineage of the wheat stem rust pathogen through somatic hybridization.</title>
        <authorList>
            <person name="Li F."/>
            <person name="Upadhyaya N.M."/>
            <person name="Sperschneider J."/>
            <person name="Matny O."/>
            <person name="Nguyen-Phuc H."/>
            <person name="Mago R."/>
            <person name="Raley C."/>
            <person name="Miller M.E."/>
            <person name="Silverstein K.A.T."/>
            <person name="Henningsen E."/>
            <person name="Hirsch C.D."/>
            <person name="Visser B."/>
            <person name="Pretorius Z.A."/>
            <person name="Steffenson B.J."/>
            <person name="Schwessinger B."/>
            <person name="Dodds P.N."/>
            <person name="Figueroa M."/>
        </authorList>
    </citation>
    <scope>NUCLEOTIDE SEQUENCE [LARGE SCALE GENOMIC DNA]</scope>
    <source>
        <strain evidence="2 3">Ug99</strain>
    </source>
</reference>
<sequence length="371" mass="41841">MERTGRASAHSGTNADKSSTLGATGDGIGTSGIMKIKIMHPGATKTRGRLGSLLETETLKDYLENFLYICSNSFSLKDTNDPQFLKHTQKILGWFIQNAQDSNKYKQLQEKLGKSFQEGCTNLNGYLQLISLMESSVLHGENYVHIPEELSPSLKSIVKRLKESLEKSSTESKVTDSQKVQQFLTQELNLLLHNIGELKMENKYDLSDISTQEVLELQEVAAINMITNYNIKYIPPGVILEDHYVMTRDIAENIGLTHWRSMKDLDDFQKRKFEYLANEALFKYNYNHLVDMSTIFNGGNLFDGLENYLKSKEAILIENNHIAWDGFLGLGSKYGIPSKTGKRIKEKIAKKEMNKLQGPGQGNKGSCHLKS</sequence>
<feature type="region of interest" description="Disordered" evidence="1">
    <location>
        <begin position="351"/>
        <end position="371"/>
    </location>
</feature>
<feature type="region of interest" description="Disordered" evidence="1">
    <location>
        <begin position="1"/>
        <end position="23"/>
    </location>
</feature>
<dbReference type="Proteomes" id="UP000325313">
    <property type="component" value="Unassembled WGS sequence"/>
</dbReference>
<evidence type="ECO:0000313" key="2">
    <source>
        <dbReference type="EMBL" id="KAA1118338.1"/>
    </source>
</evidence>
<gene>
    <name evidence="2" type="ORF">PGTUg99_001438</name>
</gene>